<accession>A0A8K1CLU0</accession>
<dbReference type="Gene3D" id="3.60.40.10">
    <property type="entry name" value="PPM-type phosphatase domain"/>
    <property type="match status" value="1"/>
</dbReference>
<protein>
    <recommendedName>
        <fullName evidence="2">PPM-type phosphatase domain-containing protein</fullName>
    </recommendedName>
</protein>
<sequence>MTIRKTTTTASASRATLRMPATAVAHTHGHGHRHAHNVVIVASPSRRTSLLQRQVSRALEIIELYDEHEDRLASAADGWRDVEDEETNDEDTSGRENASTANVAVHAARRLKQTSTMKRSGSGSLSMPSVFQISPNTIKRKRSHSMSSLTSGAKVDVQGLRVNIEQANHKRLAKVGNGRVTPSKRCSKDKKKKKQKVDVIERALKRFHADQTEDATRCFEFTGVCNRQFDDACSNRSETGFHRLSSSGSLDKTLDGEDQYKTMRVQVGVAAAQGARAYMEDRFSVTTRLFEDCEDDKLPSPASLLGVFDGHNGSMAAEYANDRFRELLSENDFLRDLCRRPPHEVLRAEEEEQIQEILRDAFAAVDEEVLDMTLGNNKRDGSTVLIGLLIAGKFFVANLGDTRGVWATRENEVQRVSVDHKPDLKVETKRIEEAGGKVIFSGCWRVAHDEVPLRLAVSRSLGDHPLKTNLPVSCSAPLVSVVPDIRIVDLTGQDDVIVFATDGLWDRLTDEDAIRITREQVASFCQQVSGDRNAMQHAANALVEHALHKRSMDNITAMVINFSTRSDSLDDVECDRSWAEL</sequence>
<feature type="compositionally biased region" description="Acidic residues" evidence="1">
    <location>
        <begin position="82"/>
        <end position="91"/>
    </location>
</feature>
<dbReference type="InterPro" id="IPR036457">
    <property type="entry name" value="PPM-type-like_dom_sf"/>
</dbReference>
<reference evidence="3" key="1">
    <citation type="submission" date="2019-03" db="EMBL/GenBank/DDBJ databases">
        <title>Long read genome sequence of the mycoparasitic Pythium oligandrum ATCC 38472 isolated from sugarbeet rhizosphere.</title>
        <authorList>
            <person name="Gaulin E."/>
        </authorList>
    </citation>
    <scope>NUCLEOTIDE SEQUENCE</scope>
    <source>
        <strain evidence="3">ATCC 38472_TT</strain>
    </source>
</reference>
<dbReference type="CDD" id="cd00143">
    <property type="entry name" value="PP2Cc"/>
    <property type="match status" value="1"/>
</dbReference>
<evidence type="ECO:0000313" key="3">
    <source>
        <dbReference type="EMBL" id="TMW65889.1"/>
    </source>
</evidence>
<evidence type="ECO:0000256" key="1">
    <source>
        <dbReference type="SAM" id="MobiDB-lite"/>
    </source>
</evidence>
<dbReference type="SUPFAM" id="SSF81606">
    <property type="entry name" value="PP2C-like"/>
    <property type="match status" value="1"/>
</dbReference>
<dbReference type="InterPro" id="IPR001932">
    <property type="entry name" value="PPM-type_phosphatase-like_dom"/>
</dbReference>
<comment type="caution">
    <text evidence="3">The sequence shown here is derived from an EMBL/GenBank/DDBJ whole genome shotgun (WGS) entry which is preliminary data.</text>
</comment>
<gene>
    <name evidence="3" type="ORF">Poli38472_003654</name>
</gene>
<dbReference type="SMART" id="SM00332">
    <property type="entry name" value="PP2Cc"/>
    <property type="match status" value="1"/>
</dbReference>
<feature type="region of interest" description="Disordered" evidence="1">
    <location>
        <begin position="75"/>
        <end position="102"/>
    </location>
</feature>
<dbReference type="OrthoDB" id="10264738at2759"/>
<keyword evidence="4" id="KW-1185">Reference proteome</keyword>
<dbReference type="EMBL" id="SPLM01000036">
    <property type="protein sequence ID" value="TMW65889.1"/>
    <property type="molecule type" value="Genomic_DNA"/>
</dbReference>
<proteinExistence type="predicted"/>
<evidence type="ECO:0000313" key="4">
    <source>
        <dbReference type="Proteomes" id="UP000794436"/>
    </source>
</evidence>
<dbReference type="PANTHER" id="PTHR47992">
    <property type="entry name" value="PROTEIN PHOSPHATASE"/>
    <property type="match status" value="1"/>
</dbReference>
<dbReference type="PROSITE" id="PS51746">
    <property type="entry name" value="PPM_2"/>
    <property type="match status" value="1"/>
</dbReference>
<name>A0A8K1CLU0_PYTOL</name>
<dbReference type="GO" id="GO:0004722">
    <property type="term" value="F:protein serine/threonine phosphatase activity"/>
    <property type="evidence" value="ECO:0007669"/>
    <property type="project" value="InterPro"/>
</dbReference>
<feature type="domain" description="PPM-type phosphatase" evidence="2">
    <location>
        <begin position="266"/>
        <end position="562"/>
    </location>
</feature>
<dbReference type="Proteomes" id="UP000794436">
    <property type="component" value="Unassembled WGS sequence"/>
</dbReference>
<evidence type="ECO:0000259" key="2">
    <source>
        <dbReference type="PROSITE" id="PS51746"/>
    </source>
</evidence>
<dbReference type="Pfam" id="PF00481">
    <property type="entry name" value="PP2C"/>
    <property type="match status" value="1"/>
</dbReference>
<dbReference type="AlphaFoldDB" id="A0A8K1CLU0"/>
<dbReference type="InterPro" id="IPR015655">
    <property type="entry name" value="PP2C"/>
</dbReference>
<organism evidence="3 4">
    <name type="scientific">Pythium oligandrum</name>
    <name type="common">Mycoparasitic fungus</name>
    <dbReference type="NCBI Taxonomy" id="41045"/>
    <lineage>
        <taxon>Eukaryota</taxon>
        <taxon>Sar</taxon>
        <taxon>Stramenopiles</taxon>
        <taxon>Oomycota</taxon>
        <taxon>Peronosporomycetes</taxon>
        <taxon>Pythiales</taxon>
        <taxon>Pythiaceae</taxon>
        <taxon>Pythium</taxon>
    </lineage>
</organism>